<sequence>MHIAIVLYLFGITLGQDLSVLDDYHFPIIESWRNDCSKKAIQQIIPQCMQGIEAITPSQQKAVAIELSICEFENVNIPFPRECKTKNDDDDFDLCLLLLEKSPQYWTTFSGYYREIKNICHQISVPFEKDQILSVYENITELYKVLMDEMNKSQEHSEEMQNGLKSKFDKLIQIIDVIIAERDQNRDDLNESFNTFKENFENSLNNAVVILKNTYDGTNTNLKEMESHLSYFASDFLQVHHLMKEKYLDIQQQQLEIQQGNMKVSESIANVLDVVENIHSHAKEAQVESKNLAISVRNQLEYSEFAVSLLNSNIDQSIQNLMLQQEYINIQGPMILDKITEMLISQINDSASDVVSSLELSLTSALDKIHCKMNETEQAIDVMNLKALKVVDFVASCTAYLTSWRNIPSSVGMWIYQLGHKMNIFGKFIRLGSYVFVGIAGICILLLLKRSLVYSIIRSFFQIGIFILPIPIGIISALMIVKSFPSIEIS</sequence>
<proteinExistence type="inferred from homology"/>
<evidence type="ECO:0000256" key="10">
    <source>
        <dbReference type="ARBA" id="ARBA00023180"/>
    </source>
</evidence>
<accession>M3IHG7</accession>
<evidence type="ECO:0000256" key="1">
    <source>
        <dbReference type="ARBA" id="ARBA00003389"/>
    </source>
</evidence>
<dbReference type="GO" id="GO:0000742">
    <property type="term" value="P:karyogamy involved in conjugation with cellular fusion"/>
    <property type="evidence" value="ECO:0007669"/>
    <property type="project" value="UniProtKB-UniRule"/>
</dbReference>
<keyword evidence="5 13" id="KW-0812">Transmembrane</keyword>
<keyword evidence="4 13" id="KW-0415">Karyogamy</keyword>
<evidence type="ECO:0000256" key="13">
    <source>
        <dbReference type="RuleBase" id="RU368082"/>
    </source>
</evidence>
<keyword evidence="10" id="KW-0325">Glycoprotein</keyword>
<dbReference type="HOGENOM" id="CLU_039530_0_0_1"/>
<comment type="subcellular location">
    <subcellularLocation>
        <location evidence="13">Endoplasmic reticulum membrane</location>
    </subcellularLocation>
    <subcellularLocation>
        <location evidence="13">Nucleus membrane</location>
    </subcellularLocation>
</comment>
<evidence type="ECO:0000256" key="6">
    <source>
        <dbReference type="ARBA" id="ARBA00022729"/>
    </source>
</evidence>
<evidence type="ECO:0000256" key="4">
    <source>
        <dbReference type="ARBA" id="ARBA00022459"/>
    </source>
</evidence>
<comment type="caution">
    <text evidence="15">The sequence shown here is derived from an EMBL/GenBank/DDBJ whole genome shotgun (WGS) entry which is preliminary data.</text>
</comment>
<dbReference type="GO" id="GO:0031965">
    <property type="term" value="C:nuclear membrane"/>
    <property type="evidence" value="ECO:0007669"/>
    <property type="project" value="UniProtKB-SubCell"/>
</dbReference>
<organism evidence="15 16">
    <name type="scientific">Candida maltosa (strain Xu316)</name>
    <name type="common">Yeast</name>
    <dbReference type="NCBI Taxonomy" id="1245528"/>
    <lineage>
        <taxon>Eukaryota</taxon>
        <taxon>Fungi</taxon>
        <taxon>Dikarya</taxon>
        <taxon>Ascomycota</taxon>
        <taxon>Saccharomycotina</taxon>
        <taxon>Pichiomycetes</taxon>
        <taxon>Debaryomycetaceae</taxon>
        <taxon>Candida/Lodderomyces clade</taxon>
        <taxon>Candida</taxon>
    </lineage>
</organism>
<evidence type="ECO:0000256" key="9">
    <source>
        <dbReference type="ARBA" id="ARBA00023136"/>
    </source>
</evidence>
<comment type="similarity">
    <text evidence="2 13">Belongs to the KAR5 family.</text>
</comment>
<dbReference type="GO" id="GO:0048288">
    <property type="term" value="P:nuclear membrane fusion involved in karyogamy"/>
    <property type="evidence" value="ECO:0007669"/>
    <property type="project" value="UniProtKB-UniRule"/>
</dbReference>
<dbReference type="InterPro" id="IPR007292">
    <property type="entry name" value="Nuclear_fusion_Kar5"/>
</dbReference>
<evidence type="ECO:0000256" key="7">
    <source>
        <dbReference type="ARBA" id="ARBA00022824"/>
    </source>
</evidence>
<dbReference type="PANTHER" id="PTHR28012:SF1">
    <property type="entry name" value="NUCLEAR FUSION PROTEIN KAR5"/>
    <property type="match status" value="1"/>
</dbReference>
<dbReference type="EMBL" id="AOGT01002335">
    <property type="protein sequence ID" value="EMG45756.1"/>
    <property type="molecule type" value="Genomic_DNA"/>
</dbReference>
<dbReference type="eggNOG" id="ENOG502QVCQ">
    <property type="taxonomic scope" value="Eukaryota"/>
</dbReference>
<feature type="transmembrane region" description="Helical" evidence="13">
    <location>
        <begin position="460"/>
        <end position="481"/>
    </location>
</feature>
<feature type="transmembrane region" description="Helical" evidence="13">
    <location>
        <begin position="431"/>
        <end position="448"/>
    </location>
</feature>
<feature type="signal peptide" evidence="14">
    <location>
        <begin position="1"/>
        <end position="15"/>
    </location>
</feature>
<dbReference type="OrthoDB" id="5311848at2759"/>
<evidence type="ECO:0000256" key="12">
    <source>
        <dbReference type="ARBA" id="ARBA00031468"/>
    </source>
</evidence>
<dbReference type="Proteomes" id="UP000011777">
    <property type="component" value="Unassembled WGS sequence"/>
</dbReference>
<reference evidence="15 16" key="1">
    <citation type="submission" date="2013-02" db="EMBL/GenBank/DDBJ databases">
        <title>Genome sequence of Candida maltosa Xu316, a potential industrial strain for xylitol and ethanol production.</title>
        <authorList>
            <person name="Yu J."/>
            <person name="Wang Q."/>
            <person name="Geng X."/>
            <person name="Bao W."/>
            <person name="He P."/>
            <person name="Cai J."/>
        </authorList>
    </citation>
    <scope>NUCLEOTIDE SEQUENCE [LARGE SCALE GENOMIC DNA]</scope>
    <source>
        <strain evidence="16">Xu316</strain>
    </source>
</reference>
<keyword evidence="7 13" id="KW-0256">Endoplasmic reticulum</keyword>
<evidence type="ECO:0000313" key="15">
    <source>
        <dbReference type="EMBL" id="EMG45756.1"/>
    </source>
</evidence>
<dbReference type="Pfam" id="PF04163">
    <property type="entry name" value="Tht1"/>
    <property type="match status" value="1"/>
</dbReference>
<evidence type="ECO:0000256" key="14">
    <source>
        <dbReference type="SAM" id="SignalP"/>
    </source>
</evidence>
<name>M3IHG7_CANMX</name>
<keyword evidence="11 13" id="KW-0539">Nucleus</keyword>
<keyword evidence="8 13" id="KW-1133">Transmembrane helix</keyword>
<dbReference type="AlphaFoldDB" id="M3IHG7"/>
<keyword evidence="9 13" id="KW-0472">Membrane</keyword>
<dbReference type="GO" id="GO:0005789">
    <property type="term" value="C:endoplasmic reticulum membrane"/>
    <property type="evidence" value="ECO:0007669"/>
    <property type="project" value="UniProtKB-SubCell"/>
</dbReference>
<keyword evidence="6 13" id="KW-0732">Signal</keyword>
<feature type="chain" id="PRO_5013175431" description="Nuclear fusion protein KAR5" evidence="14">
    <location>
        <begin position="16"/>
        <end position="490"/>
    </location>
</feature>
<evidence type="ECO:0000256" key="5">
    <source>
        <dbReference type="ARBA" id="ARBA00022692"/>
    </source>
</evidence>
<gene>
    <name evidence="15" type="ORF">G210_4035</name>
</gene>
<evidence type="ECO:0000256" key="8">
    <source>
        <dbReference type="ARBA" id="ARBA00022989"/>
    </source>
</evidence>
<protein>
    <recommendedName>
        <fullName evidence="3">Nuclear fusion protein KAR5</fullName>
    </recommendedName>
    <alternativeName>
        <fullName evidence="12">Karyogamy protein 5</fullName>
    </alternativeName>
</protein>
<evidence type="ECO:0000256" key="3">
    <source>
        <dbReference type="ARBA" id="ARBA00021601"/>
    </source>
</evidence>
<dbReference type="PANTHER" id="PTHR28012">
    <property type="entry name" value="NUCLEAR FUSION PROTEIN KAR5"/>
    <property type="match status" value="1"/>
</dbReference>
<evidence type="ECO:0000256" key="11">
    <source>
        <dbReference type="ARBA" id="ARBA00023242"/>
    </source>
</evidence>
<dbReference type="OMA" id="LSICEFQ"/>
<evidence type="ECO:0000313" key="16">
    <source>
        <dbReference type="Proteomes" id="UP000011777"/>
    </source>
</evidence>
<keyword evidence="16" id="KW-1185">Reference proteome</keyword>
<evidence type="ECO:0000256" key="2">
    <source>
        <dbReference type="ARBA" id="ARBA00010473"/>
    </source>
</evidence>
<comment type="function">
    <text evidence="1 13">Required for nuclear membrane fusion during karyogamy.</text>
</comment>